<keyword evidence="2" id="KW-1185">Reference proteome</keyword>
<organism evidence="1 2">
    <name type="scientific">Gigaspora rosea</name>
    <dbReference type="NCBI Taxonomy" id="44941"/>
    <lineage>
        <taxon>Eukaryota</taxon>
        <taxon>Fungi</taxon>
        <taxon>Fungi incertae sedis</taxon>
        <taxon>Mucoromycota</taxon>
        <taxon>Glomeromycotina</taxon>
        <taxon>Glomeromycetes</taxon>
        <taxon>Diversisporales</taxon>
        <taxon>Gigasporaceae</taxon>
        <taxon>Gigaspora</taxon>
    </lineage>
</organism>
<dbReference type="EMBL" id="QKWP01000636">
    <property type="protein sequence ID" value="RIB17006.1"/>
    <property type="molecule type" value="Genomic_DNA"/>
</dbReference>
<comment type="caution">
    <text evidence="1">The sequence shown here is derived from an EMBL/GenBank/DDBJ whole genome shotgun (WGS) entry which is preliminary data.</text>
</comment>
<accession>A0A397VCG6</accession>
<dbReference type="OrthoDB" id="2303151at2759"/>
<protein>
    <submittedName>
        <fullName evidence="1">Uncharacterized protein</fullName>
    </submittedName>
</protein>
<proteinExistence type="predicted"/>
<gene>
    <name evidence="1" type="ORF">C2G38_2188450</name>
</gene>
<name>A0A397VCG6_9GLOM</name>
<evidence type="ECO:0000313" key="1">
    <source>
        <dbReference type="EMBL" id="RIB17006.1"/>
    </source>
</evidence>
<evidence type="ECO:0000313" key="2">
    <source>
        <dbReference type="Proteomes" id="UP000266673"/>
    </source>
</evidence>
<sequence length="271" mass="32731">MSSLVIPIVIDKKNRRLPKPFNNRPGYDLKYVESYINKYCGINDYQRFFDELFETERRYDTLSVIKPYETPVQWAIRVRVPLQELVSERKRSVYHTHALFLAFGKGKFVDHDYYRPRIHKTHMAICLDCWKLIQVNDEKPKKQHWDYSCSKAKTRDGSARIIQNAWRQFKERDPSNARLAWLSLPNDNTPKKEKFLGLTPHKVKNPISLDQIKMCLNKEYGEYIKKYNRLPYIAEFEISRYQEYIIPYDWIGRKKNQLRNRFQERLLKLET</sequence>
<dbReference type="AlphaFoldDB" id="A0A397VCG6"/>
<reference evidence="1 2" key="1">
    <citation type="submission" date="2018-06" db="EMBL/GenBank/DDBJ databases">
        <title>Comparative genomics reveals the genomic features of Rhizophagus irregularis, R. cerebriforme, R. diaphanum and Gigaspora rosea, and their symbiotic lifestyle signature.</title>
        <authorList>
            <person name="Morin E."/>
            <person name="San Clemente H."/>
            <person name="Chen E.C.H."/>
            <person name="De La Providencia I."/>
            <person name="Hainaut M."/>
            <person name="Kuo A."/>
            <person name="Kohler A."/>
            <person name="Murat C."/>
            <person name="Tang N."/>
            <person name="Roy S."/>
            <person name="Loubradou J."/>
            <person name="Henrissat B."/>
            <person name="Grigoriev I.V."/>
            <person name="Corradi N."/>
            <person name="Roux C."/>
            <person name="Martin F.M."/>
        </authorList>
    </citation>
    <scope>NUCLEOTIDE SEQUENCE [LARGE SCALE GENOMIC DNA]</scope>
    <source>
        <strain evidence="1 2">DAOM 194757</strain>
    </source>
</reference>
<dbReference type="Proteomes" id="UP000266673">
    <property type="component" value="Unassembled WGS sequence"/>
</dbReference>